<dbReference type="Pfam" id="PF13189">
    <property type="entry name" value="Cytidylate_kin2"/>
    <property type="match status" value="1"/>
</dbReference>
<gene>
    <name evidence="1" type="ORF">A2618_00710</name>
</gene>
<dbReference type="EMBL" id="MFAR01000014">
    <property type="protein sequence ID" value="OGD85095.1"/>
    <property type="molecule type" value="Genomic_DNA"/>
</dbReference>
<dbReference type="SUPFAM" id="SSF52540">
    <property type="entry name" value="P-loop containing nucleoside triphosphate hydrolases"/>
    <property type="match status" value="1"/>
</dbReference>
<accession>A0A1F5FZS5</accession>
<evidence type="ECO:0000313" key="2">
    <source>
        <dbReference type="Proteomes" id="UP000177921"/>
    </source>
</evidence>
<evidence type="ECO:0008006" key="3">
    <source>
        <dbReference type="Google" id="ProtNLM"/>
    </source>
</evidence>
<proteinExistence type="predicted"/>
<evidence type="ECO:0000313" key="1">
    <source>
        <dbReference type="EMBL" id="OGD85095.1"/>
    </source>
</evidence>
<organism evidence="1 2">
    <name type="scientific">Candidatus Collierbacteria bacterium RIFOXYD1_FULL_46_26</name>
    <dbReference type="NCBI Taxonomy" id="1817732"/>
    <lineage>
        <taxon>Bacteria</taxon>
        <taxon>Candidatus Collieribacteriota</taxon>
    </lineage>
</organism>
<name>A0A1F5FZS5_9BACT</name>
<dbReference type="InterPro" id="IPR027417">
    <property type="entry name" value="P-loop_NTPase"/>
</dbReference>
<sequence length="235" mass="27140">MNHFMDRLVEKAMLQSQSFRVAKMQLKSAWSPDIAISRDPGSGGRFIAKKIATKLGWKLFDKALMFKLSEELGIKTAELEHIDEHGRTWFADTFHSIFNPAYVSDVRYITHLKTILQHASKQGDLVILGRGANHILPPDKCLRVRITAPFTTRVKNTLKYDGKRTKLEAVEWVRHIESQRNRFIRQYFGVNPHNPWNYDLVISTDQLTLDQAANLIIQAYLIKFPQEKKPLANKI</sequence>
<dbReference type="AlphaFoldDB" id="A0A1F5FZS5"/>
<protein>
    <recommendedName>
        <fullName evidence="3">Cytidylate kinase</fullName>
    </recommendedName>
</protein>
<dbReference type="Proteomes" id="UP000177921">
    <property type="component" value="Unassembled WGS sequence"/>
</dbReference>
<dbReference type="Gene3D" id="3.40.50.300">
    <property type="entry name" value="P-loop containing nucleotide triphosphate hydrolases"/>
    <property type="match status" value="1"/>
</dbReference>
<reference evidence="1 2" key="1">
    <citation type="journal article" date="2016" name="Nat. Commun.">
        <title>Thousands of microbial genomes shed light on interconnected biogeochemical processes in an aquifer system.</title>
        <authorList>
            <person name="Anantharaman K."/>
            <person name="Brown C.T."/>
            <person name="Hug L.A."/>
            <person name="Sharon I."/>
            <person name="Castelle C.J."/>
            <person name="Probst A.J."/>
            <person name="Thomas B.C."/>
            <person name="Singh A."/>
            <person name="Wilkins M.J."/>
            <person name="Karaoz U."/>
            <person name="Brodie E.L."/>
            <person name="Williams K.H."/>
            <person name="Hubbard S.S."/>
            <person name="Banfield J.F."/>
        </authorList>
    </citation>
    <scope>NUCLEOTIDE SEQUENCE [LARGE SCALE GENOMIC DNA]</scope>
</reference>
<comment type="caution">
    <text evidence="1">The sequence shown here is derived from an EMBL/GenBank/DDBJ whole genome shotgun (WGS) entry which is preliminary data.</text>
</comment>